<dbReference type="Proteomes" id="UP000260649">
    <property type="component" value="Unassembled WGS sequence"/>
</dbReference>
<accession>A0A3E2B5Y9</accession>
<proteinExistence type="predicted"/>
<dbReference type="OrthoDB" id="9815923at2"/>
<dbReference type="EMBL" id="QQRQ01000002">
    <property type="protein sequence ID" value="RFT07404.1"/>
    <property type="molecule type" value="Genomic_DNA"/>
</dbReference>
<gene>
    <name evidence="3" type="ORF">DV520_01790</name>
</gene>
<organism evidence="3 4">
    <name type="scientific">Evtepia gabavorous</name>
    <dbReference type="NCBI Taxonomy" id="2211183"/>
    <lineage>
        <taxon>Bacteria</taxon>
        <taxon>Bacillati</taxon>
        <taxon>Bacillota</taxon>
        <taxon>Clostridia</taxon>
        <taxon>Eubacteriales</taxon>
        <taxon>Evtepia</taxon>
    </lineage>
</organism>
<dbReference type="Gene3D" id="3.90.550.10">
    <property type="entry name" value="Spore Coat Polysaccharide Biosynthesis Protein SpsA, Chain A"/>
    <property type="match status" value="1"/>
</dbReference>
<dbReference type="SUPFAM" id="SSF53448">
    <property type="entry name" value="Nucleotide-diphospho-sugar transferases"/>
    <property type="match status" value="1"/>
</dbReference>
<dbReference type="InterPro" id="IPR001173">
    <property type="entry name" value="Glyco_trans_2-like"/>
</dbReference>
<evidence type="ECO:0000313" key="4">
    <source>
        <dbReference type="Proteomes" id="UP000260649"/>
    </source>
</evidence>
<dbReference type="InterPro" id="IPR011990">
    <property type="entry name" value="TPR-like_helical_dom_sf"/>
</dbReference>
<dbReference type="GeneID" id="97994467"/>
<dbReference type="RefSeq" id="WP_117141600.1">
    <property type="nucleotide sequence ID" value="NZ_CAKXKJ010000010.1"/>
</dbReference>
<dbReference type="GO" id="GO:0016740">
    <property type="term" value="F:transferase activity"/>
    <property type="evidence" value="ECO:0007669"/>
    <property type="project" value="UniProtKB-KW"/>
</dbReference>
<dbReference type="InterPro" id="IPR019734">
    <property type="entry name" value="TPR_rpt"/>
</dbReference>
<dbReference type="Pfam" id="PF00535">
    <property type="entry name" value="Glycos_transf_2"/>
    <property type="match status" value="1"/>
</dbReference>
<dbReference type="PROSITE" id="PS50005">
    <property type="entry name" value="TPR"/>
    <property type="match status" value="1"/>
</dbReference>
<feature type="repeat" description="TPR" evidence="1">
    <location>
        <begin position="309"/>
        <end position="342"/>
    </location>
</feature>
<dbReference type="SUPFAM" id="SSF48452">
    <property type="entry name" value="TPR-like"/>
    <property type="match status" value="1"/>
</dbReference>
<feature type="domain" description="Glycosyltransferase 2-like" evidence="2">
    <location>
        <begin position="8"/>
        <end position="100"/>
    </location>
</feature>
<reference evidence="3 4" key="1">
    <citation type="submission" date="2018-07" db="EMBL/GenBank/DDBJ databases">
        <title>GABA Modulating Bacteria of the Human Gut Microbiota.</title>
        <authorList>
            <person name="Strandwitz P."/>
            <person name="Kim K.H."/>
            <person name="Terekhova D."/>
            <person name="Liu J.K."/>
            <person name="Sharma A."/>
            <person name="Levering J."/>
            <person name="Mcdonald D."/>
            <person name="Dietrich D."/>
            <person name="Ramadhar T.R."/>
            <person name="Lekbua A."/>
            <person name="Mroue N."/>
            <person name="Liston C."/>
            <person name="Stewart E.J."/>
            <person name="Dubin M.J."/>
            <person name="Zengler K."/>
            <person name="Knight R."/>
            <person name="Gilbert J.A."/>
            <person name="Clardy J."/>
            <person name="Lewis K."/>
        </authorList>
    </citation>
    <scope>NUCLEOTIDE SEQUENCE [LARGE SCALE GENOMIC DNA]</scope>
    <source>
        <strain evidence="3 4">KLE1738</strain>
    </source>
</reference>
<dbReference type="Gene3D" id="1.25.40.10">
    <property type="entry name" value="Tetratricopeptide repeat domain"/>
    <property type="match status" value="1"/>
</dbReference>
<keyword evidence="3" id="KW-0808">Transferase</keyword>
<protein>
    <submittedName>
        <fullName evidence="3">Glycosyltransferase</fullName>
    </submittedName>
</protein>
<evidence type="ECO:0000256" key="1">
    <source>
        <dbReference type="PROSITE-ProRule" id="PRU00339"/>
    </source>
</evidence>
<keyword evidence="1" id="KW-0802">TPR repeat</keyword>
<dbReference type="InterPro" id="IPR029044">
    <property type="entry name" value="Nucleotide-diphossugar_trans"/>
</dbReference>
<keyword evidence="4" id="KW-1185">Reference proteome</keyword>
<evidence type="ECO:0000313" key="3">
    <source>
        <dbReference type="EMBL" id="RFT07404.1"/>
    </source>
</evidence>
<sequence length="359" mass="41483">MKIVVYAICKNERPFADRWMASMSEADEVCVLDTGSTDGTPQRLEELGAKVSVQVITPWRFDVARNQSLELVPEDADLCVCTDLDEVFQPGWREKVEAAWAPGVDRLLYRYVWNFLPDGREGMVFWYDKIHRRKGCRWVNPVHEVLQFDGGAPQARYVEGVCLEHHADRSKSRGQYLPLLELAVEEDPNNDRNVHYLGREYFFYRRWEESIAMLKRHLALPTATWADERCASMRLLAKDYFALEMAGEAERWIFRAVGEAPHLREPWLDLADLAYHQKDWHGVLWATGRALAITQRPRTYISEAASWGEHPWDLASLGYFYTGQYEKALEAARKARDLAPDNPRIQKNLQLIEGKLAPA</sequence>
<comment type="caution">
    <text evidence="3">The sequence shown here is derived from an EMBL/GenBank/DDBJ whole genome shotgun (WGS) entry which is preliminary data.</text>
</comment>
<evidence type="ECO:0000259" key="2">
    <source>
        <dbReference type="Pfam" id="PF00535"/>
    </source>
</evidence>
<name>A0A3E2B5Y9_9FIRM</name>
<dbReference type="AlphaFoldDB" id="A0A3E2B5Y9"/>